<dbReference type="STRING" id="861266.ARTSIC4J27_4354"/>
<dbReference type="Pfam" id="PF13205">
    <property type="entry name" value="Big_5"/>
    <property type="match status" value="1"/>
</dbReference>
<evidence type="ECO:0000313" key="6">
    <source>
        <dbReference type="EMBL" id="CCQ48349.1"/>
    </source>
</evidence>
<dbReference type="Gene3D" id="2.60.40.1220">
    <property type="match status" value="1"/>
</dbReference>
<dbReference type="Pfam" id="PF13313">
    <property type="entry name" value="DUF4082"/>
    <property type="match status" value="1"/>
</dbReference>
<dbReference type="EMBL" id="CAQI01000059">
    <property type="protein sequence ID" value="CCQ48349.1"/>
    <property type="molecule type" value="Genomic_DNA"/>
</dbReference>
<keyword evidence="1 2" id="KW-0732">Signal</keyword>
<dbReference type="SUPFAM" id="SSF81296">
    <property type="entry name" value="E set domains"/>
    <property type="match status" value="1"/>
</dbReference>
<dbReference type="Pfam" id="PF20254">
    <property type="entry name" value="DMFA2_C"/>
    <property type="match status" value="1"/>
</dbReference>
<dbReference type="InterPro" id="IPR014755">
    <property type="entry name" value="Cu-Rt/internalin_Ig-like"/>
</dbReference>
<comment type="caution">
    <text evidence="6">The sequence shown here is derived from an EMBL/GenBank/DDBJ whole genome shotgun (WGS) entry which is preliminary data.</text>
</comment>
<dbReference type="RefSeq" id="WP_050057140.1">
    <property type="nucleotide sequence ID" value="NZ_CAQI01000059.1"/>
</dbReference>
<name>A0A024H952_9MICC</name>
<evidence type="ECO:0000256" key="1">
    <source>
        <dbReference type="ARBA" id="ARBA00022729"/>
    </source>
</evidence>
<evidence type="ECO:0000256" key="2">
    <source>
        <dbReference type="SAM" id="SignalP"/>
    </source>
</evidence>
<dbReference type="Pfam" id="PF17957">
    <property type="entry name" value="Big_7"/>
    <property type="match status" value="1"/>
</dbReference>
<evidence type="ECO:0000313" key="7">
    <source>
        <dbReference type="Proteomes" id="UP000035722"/>
    </source>
</evidence>
<dbReference type="InterPro" id="IPR046540">
    <property type="entry name" value="DMFA2_C"/>
</dbReference>
<feature type="chain" id="PRO_5039428595" evidence="2">
    <location>
        <begin position="33"/>
        <end position="946"/>
    </location>
</feature>
<feature type="domain" description="DUF4082" evidence="4">
    <location>
        <begin position="660"/>
        <end position="813"/>
    </location>
</feature>
<sequence>MTSAPGVLPRRIVRRWVPALVLALLASMFSMAVDPSWLPPARAAGPCDVPVVSKVACENTQPGSPSSEWRVTGAGDSTIQGYATSMSVNVGQTVTFKVKTNASAYRIDIFRLGYYQGLGARKVAANLLPSAPLPQAQPNCATFPATGLVDCGNWAVSASWPVPAAAVSGVYLARLVRTDNGGASVIPFVVRDDAAKSDVLFQTSDTTWQAYNTYGGNSLYTCTVACPAGNPQAYKAAFKVSYNRPFNSALDDQGRSWLMYAEYPMIRFLEANGYDVSYMSGLDVSTRAPLLLNHKSFLSVGHDEYWSADQRANVEAARDAGVNLAFFSGNEMFWKTRWEPSADGSNTAGRTLVSYKDTHFNAPTDPVAWTGTWRDPRYGTATGGGNPENALTGQYFKVNSGTADIVVPSAFKELRLWRGTAVATMANGTSVTLGAGLGTLGYEWDIDADNGFRPPGAFRLSQTSSTSAEIFTDYGSSTLGGQPATHNLTMYKAASGALVFGAGTVQWSWGLDGFTTGKAVDKNMQQATVNLLADMASQPITLLSGLTAAQSSTDQTAPSSSVTSPAAGATVADGTIVTVSGTAHDVGGVVAGVEVSTDGGQTWRRANGTTSWTFTWNAHGSPVSILKSRAVDDSGNLESGSAGNNVSVSCPCSLMGTNVAPAVPDAGDANAVEVGAKFYSDVPGTITGIRFYKSTRNTGTHIGNIWSESGQRLASVTFSNESASGWQTASLSPALTITANTKYVVSYFAPAGHYSQDTGYFYNNPTPSGGGNSVDSAPLHFTRSTPGSPNGYYLYGGSSGFPNQIYDAEYYWVDALFTATGTAAPSVSMASPASNATGVAVDVKPAVTFNQSVTGSSVVFGLKNAAGASVSGSVAYEAATNKATFTPTAALAFNTVYTATVSGATNSSGQVMAAPFTWSFTTAAAPAAPLVSARRLRVTPRVWLLM</sequence>
<reference evidence="7" key="1">
    <citation type="journal article" date="2014" name="Genome Announc.">
        <title>Genome Sequence of Arthrobacter siccitolerans 4J27, a Xeroprotectant-Producing Desiccation-Tolerant Microorganism.</title>
        <authorList>
            <person name="Manzanera M."/>
            <person name="Santa-Cruz-Calvo L."/>
            <person name="Vilchez J.I."/>
            <person name="Garcia-Fontana C."/>
            <person name="Silva-Castro G.A."/>
            <person name="Calvo C."/>
            <person name="Gonzalez-Lopez J."/>
        </authorList>
    </citation>
    <scope>NUCLEOTIDE SEQUENCE [LARGE SCALE GENOMIC DNA]</scope>
    <source>
        <strain evidence="7">4J27</strain>
    </source>
</reference>
<evidence type="ECO:0000259" key="5">
    <source>
        <dbReference type="Pfam" id="PF20254"/>
    </source>
</evidence>
<feature type="domain" description="N,N-dimethylformamidase beta subunit-like C-terminal" evidence="5">
    <location>
        <begin position="106"/>
        <end position="512"/>
    </location>
</feature>
<dbReference type="AlphaFoldDB" id="A0A024H952"/>
<proteinExistence type="predicted"/>
<protein>
    <submittedName>
        <fullName evidence="6">Uncharacterized protein</fullName>
    </submittedName>
</protein>
<evidence type="ECO:0000259" key="3">
    <source>
        <dbReference type="Pfam" id="PF13205"/>
    </source>
</evidence>
<feature type="signal peptide" evidence="2">
    <location>
        <begin position="1"/>
        <end position="32"/>
    </location>
</feature>
<dbReference type="InterPro" id="IPR032812">
    <property type="entry name" value="SbsA_Ig"/>
</dbReference>
<accession>A0A024H952</accession>
<gene>
    <name evidence="6" type="ORF">ARTSIC4J27_4354</name>
</gene>
<dbReference type="Proteomes" id="UP000035722">
    <property type="component" value="Unassembled WGS sequence"/>
</dbReference>
<evidence type="ECO:0000259" key="4">
    <source>
        <dbReference type="Pfam" id="PF13313"/>
    </source>
</evidence>
<dbReference type="InterPro" id="IPR025141">
    <property type="entry name" value="DUF4082"/>
</dbReference>
<dbReference type="InterPro" id="IPR014756">
    <property type="entry name" value="Ig_E-set"/>
</dbReference>
<organism evidence="6 7">
    <name type="scientific">Pseudarthrobacter siccitolerans</name>
    <dbReference type="NCBI Taxonomy" id="861266"/>
    <lineage>
        <taxon>Bacteria</taxon>
        <taxon>Bacillati</taxon>
        <taxon>Actinomycetota</taxon>
        <taxon>Actinomycetes</taxon>
        <taxon>Micrococcales</taxon>
        <taxon>Micrococcaceae</taxon>
        <taxon>Pseudarthrobacter</taxon>
    </lineage>
</organism>
<keyword evidence="7" id="KW-1185">Reference proteome</keyword>
<dbReference type="Gene3D" id="2.60.40.650">
    <property type="match status" value="1"/>
</dbReference>
<feature type="domain" description="SbsA Ig-like" evidence="3">
    <location>
        <begin position="822"/>
        <end position="922"/>
    </location>
</feature>